<name>A0AAV7QJV6_PLEWA</name>
<proteinExistence type="predicted"/>
<evidence type="ECO:0000313" key="2">
    <source>
        <dbReference type="Proteomes" id="UP001066276"/>
    </source>
</evidence>
<dbReference type="Proteomes" id="UP001066276">
    <property type="component" value="Chromosome 6"/>
</dbReference>
<feature type="non-terminal residue" evidence="1">
    <location>
        <position position="105"/>
    </location>
</feature>
<sequence length="105" mass="12492">MRPNRKNILRSNEDEPYMSAPSQTWLLSLSTFLNLPVNNALPLLHNFNNLLLQTKKEKIKHLQINPKMMEGWFDEECLKLKKTLSQALKNRHLNDSNEQHFYECR</sequence>
<dbReference type="AlphaFoldDB" id="A0AAV7QJV6"/>
<accession>A0AAV7QJV6</accession>
<protein>
    <submittedName>
        <fullName evidence="1">Uncharacterized protein</fullName>
    </submittedName>
</protein>
<keyword evidence="2" id="KW-1185">Reference proteome</keyword>
<reference evidence="1" key="1">
    <citation type="journal article" date="2022" name="bioRxiv">
        <title>Sequencing and chromosome-scale assembly of the giantPleurodeles waltlgenome.</title>
        <authorList>
            <person name="Brown T."/>
            <person name="Elewa A."/>
            <person name="Iarovenko S."/>
            <person name="Subramanian E."/>
            <person name="Araus A.J."/>
            <person name="Petzold A."/>
            <person name="Susuki M."/>
            <person name="Suzuki K.-i.T."/>
            <person name="Hayashi T."/>
            <person name="Toyoda A."/>
            <person name="Oliveira C."/>
            <person name="Osipova E."/>
            <person name="Leigh N.D."/>
            <person name="Simon A."/>
            <person name="Yun M.H."/>
        </authorList>
    </citation>
    <scope>NUCLEOTIDE SEQUENCE</scope>
    <source>
        <strain evidence="1">20211129_DDA</strain>
        <tissue evidence="1">Liver</tissue>
    </source>
</reference>
<gene>
    <name evidence="1" type="ORF">NDU88_007129</name>
</gene>
<dbReference type="EMBL" id="JANPWB010000010">
    <property type="protein sequence ID" value="KAJ1140791.1"/>
    <property type="molecule type" value="Genomic_DNA"/>
</dbReference>
<evidence type="ECO:0000313" key="1">
    <source>
        <dbReference type="EMBL" id="KAJ1140791.1"/>
    </source>
</evidence>
<organism evidence="1 2">
    <name type="scientific">Pleurodeles waltl</name>
    <name type="common">Iberian ribbed newt</name>
    <dbReference type="NCBI Taxonomy" id="8319"/>
    <lineage>
        <taxon>Eukaryota</taxon>
        <taxon>Metazoa</taxon>
        <taxon>Chordata</taxon>
        <taxon>Craniata</taxon>
        <taxon>Vertebrata</taxon>
        <taxon>Euteleostomi</taxon>
        <taxon>Amphibia</taxon>
        <taxon>Batrachia</taxon>
        <taxon>Caudata</taxon>
        <taxon>Salamandroidea</taxon>
        <taxon>Salamandridae</taxon>
        <taxon>Pleurodelinae</taxon>
        <taxon>Pleurodeles</taxon>
    </lineage>
</organism>
<comment type="caution">
    <text evidence="1">The sequence shown here is derived from an EMBL/GenBank/DDBJ whole genome shotgun (WGS) entry which is preliminary data.</text>
</comment>